<name>A0ACC0WUT6_9STRA</name>
<reference evidence="1 2" key="1">
    <citation type="journal article" date="2022" name="bioRxiv">
        <title>The genome of the oomycete Peronosclerospora sorghi, a cosmopolitan pathogen of maize and sorghum, is inflated with dispersed pseudogenes.</title>
        <authorList>
            <person name="Fletcher K."/>
            <person name="Martin F."/>
            <person name="Isakeit T."/>
            <person name="Cavanaugh K."/>
            <person name="Magill C."/>
            <person name="Michelmore R."/>
        </authorList>
    </citation>
    <scope>NUCLEOTIDE SEQUENCE [LARGE SCALE GENOMIC DNA]</scope>
    <source>
        <strain evidence="1">P6</strain>
    </source>
</reference>
<evidence type="ECO:0000313" key="1">
    <source>
        <dbReference type="EMBL" id="KAI9922529.1"/>
    </source>
</evidence>
<accession>A0ACC0WUT6</accession>
<dbReference type="EMBL" id="CM047580">
    <property type="protein sequence ID" value="KAI9922529.1"/>
    <property type="molecule type" value="Genomic_DNA"/>
</dbReference>
<protein>
    <submittedName>
        <fullName evidence="1">Uncharacterized protein</fullName>
    </submittedName>
</protein>
<sequence length="137" mass="15890">MIAHFGFLKLLQRSLQNHSISVRQKTSRWSRSRRLFRHRLPLLLLAVLNARLGYTQKIHLFGDTALCLDDIIGRSTIDTRANLVHKLHIICTELHFASRHAFAFAARNATQHGITYNSILIILQTKLTDHNLRFVRK</sequence>
<gene>
    <name evidence="1" type="ORF">PsorP6_000644</name>
</gene>
<organism evidence="1 2">
    <name type="scientific">Peronosclerospora sorghi</name>
    <dbReference type="NCBI Taxonomy" id="230839"/>
    <lineage>
        <taxon>Eukaryota</taxon>
        <taxon>Sar</taxon>
        <taxon>Stramenopiles</taxon>
        <taxon>Oomycota</taxon>
        <taxon>Peronosporomycetes</taxon>
        <taxon>Peronosporales</taxon>
        <taxon>Peronosporaceae</taxon>
        <taxon>Peronosclerospora</taxon>
    </lineage>
</organism>
<comment type="caution">
    <text evidence="1">The sequence shown here is derived from an EMBL/GenBank/DDBJ whole genome shotgun (WGS) entry which is preliminary data.</text>
</comment>
<keyword evidence="2" id="KW-1185">Reference proteome</keyword>
<proteinExistence type="predicted"/>
<dbReference type="Proteomes" id="UP001163321">
    <property type="component" value="Chromosome 1"/>
</dbReference>
<evidence type="ECO:0000313" key="2">
    <source>
        <dbReference type="Proteomes" id="UP001163321"/>
    </source>
</evidence>